<dbReference type="GO" id="GO:0000155">
    <property type="term" value="F:phosphorelay sensor kinase activity"/>
    <property type="evidence" value="ECO:0007669"/>
    <property type="project" value="InterPro"/>
</dbReference>
<dbReference type="Pfam" id="PF02518">
    <property type="entry name" value="HATPase_c"/>
    <property type="match status" value="1"/>
</dbReference>
<dbReference type="OrthoDB" id="227596at2"/>
<keyword evidence="5" id="KW-1133">Transmembrane helix</keyword>
<feature type="transmembrane region" description="Helical" evidence="5">
    <location>
        <begin position="128"/>
        <end position="146"/>
    </location>
</feature>
<dbReference type="SMART" id="SM00387">
    <property type="entry name" value="HATPase_c"/>
    <property type="match status" value="1"/>
</dbReference>
<dbReference type="STRING" id="235985.SAMN05414137_10859"/>
<dbReference type="InterPro" id="IPR017205">
    <property type="entry name" value="Sig_transdc_His_kinase_ChrS"/>
</dbReference>
<gene>
    <name evidence="7" type="ORF">SAMN05414137_10859</name>
</gene>
<feature type="transmembrane region" description="Helical" evidence="5">
    <location>
        <begin position="41"/>
        <end position="58"/>
    </location>
</feature>
<organism evidence="7 8">
    <name type="scientific">Streptacidiphilus jiangxiensis</name>
    <dbReference type="NCBI Taxonomy" id="235985"/>
    <lineage>
        <taxon>Bacteria</taxon>
        <taxon>Bacillati</taxon>
        <taxon>Actinomycetota</taxon>
        <taxon>Actinomycetes</taxon>
        <taxon>Kitasatosporales</taxon>
        <taxon>Streptomycetaceae</taxon>
        <taxon>Streptacidiphilus</taxon>
    </lineage>
</organism>
<dbReference type="Gene3D" id="1.20.5.1930">
    <property type="match status" value="1"/>
</dbReference>
<dbReference type="InterPro" id="IPR011712">
    <property type="entry name" value="Sig_transdc_His_kin_sub3_dim/P"/>
</dbReference>
<dbReference type="PANTHER" id="PTHR24421:SF62">
    <property type="entry name" value="SENSORY TRANSDUCTION HISTIDINE KINASE"/>
    <property type="match status" value="1"/>
</dbReference>
<sequence length="396" mass="41505">MTTAEDRRLALVVHTAFFVLLGASLARFLERHHGDPRTPWVLAAGALLAAVYLLAGALRGHPRIWLAGVVAAWLALALLAPSCSWCAVPLLYSALRILPARPAIVLIGLLTGAIVGSEVRLTGWDPNVLLAPPAIAALAVAVLLHAQRQTERLRASMAQLVEARDELAATERRAGVLAERQRLAAEIHDTLAQGLTSQQLLLQAAERSWDRDGPAARAQLAAASESTARSLAEARRFVHDLAPADLAETGGLEAALRTVAAREGAHLHVDGMAVDLPERAQGALLRVAQGALGNSRRHADAATTTVTLTYLDDQVILDVWDDGHGFDPAVLPAPGPDGGHGLPAMRARIGQLGGRLSVESAPGAGTTVTAVVPLEPIRAHRTAPDLGQGRNQGAAA</sequence>
<dbReference type="eggNOG" id="COG4585">
    <property type="taxonomic scope" value="Bacteria"/>
</dbReference>
<feature type="transmembrane region" description="Helical" evidence="5">
    <location>
        <begin position="64"/>
        <end position="91"/>
    </location>
</feature>
<dbReference type="InterPro" id="IPR005467">
    <property type="entry name" value="His_kinase_dom"/>
</dbReference>
<dbReference type="SUPFAM" id="SSF55874">
    <property type="entry name" value="ATPase domain of HSP90 chaperone/DNA topoisomerase II/histidine kinase"/>
    <property type="match status" value="1"/>
</dbReference>
<reference evidence="8" key="1">
    <citation type="submission" date="2016-10" db="EMBL/GenBank/DDBJ databases">
        <authorList>
            <person name="Varghese N."/>
        </authorList>
    </citation>
    <scope>NUCLEOTIDE SEQUENCE [LARGE SCALE GENOMIC DNA]</scope>
    <source>
        <strain evidence="8">DSM 45096 / BCRC 16803 / CGMCC 4.1857 / CIP 109030 / JCM 12277 / KCTC 19219 / NBRC 100920 / 33214</strain>
    </source>
</reference>
<accession>A0A1H7PQL3</accession>
<name>A0A1H7PQL3_STRJI</name>
<feature type="transmembrane region" description="Helical" evidence="5">
    <location>
        <begin position="12"/>
        <end position="29"/>
    </location>
</feature>
<evidence type="ECO:0000256" key="2">
    <source>
        <dbReference type="ARBA" id="ARBA00022777"/>
    </source>
</evidence>
<dbReference type="InterPro" id="IPR050482">
    <property type="entry name" value="Sensor_HK_TwoCompSys"/>
</dbReference>
<keyword evidence="3" id="KW-0902">Two-component regulatory system</keyword>
<evidence type="ECO:0000256" key="4">
    <source>
        <dbReference type="SAM" id="Coils"/>
    </source>
</evidence>
<dbReference type="Proteomes" id="UP000183015">
    <property type="component" value="Unassembled WGS sequence"/>
</dbReference>
<dbReference type="EMBL" id="FOAZ01000008">
    <property type="protein sequence ID" value="SEL37694.1"/>
    <property type="molecule type" value="Genomic_DNA"/>
</dbReference>
<evidence type="ECO:0000256" key="1">
    <source>
        <dbReference type="ARBA" id="ARBA00022679"/>
    </source>
</evidence>
<evidence type="ECO:0000259" key="6">
    <source>
        <dbReference type="PROSITE" id="PS50109"/>
    </source>
</evidence>
<dbReference type="Pfam" id="PF07730">
    <property type="entry name" value="HisKA_3"/>
    <property type="match status" value="1"/>
</dbReference>
<dbReference type="PROSITE" id="PS50109">
    <property type="entry name" value="HIS_KIN"/>
    <property type="match status" value="1"/>
</dbReference>
<protein>
    <submittedName>
        <fullName evidence="7">Signal transduction histidine kinase</fullName>
    </submittedName>
</protein>
<feature type="transmembrane region" description="Helical" evidence="5">
    <location>
        <begin position="103"/>
        <end position="122"/>
    </location>
</feature>
<dbReference type="InterPro" id="IPR036890">
    <property type="entry name" value="HATPase_C_sf"/>
</dbReference>
<dbReference type="Gene3D" id="3.30.565.10">
    <property type="entry name" value="Histidine kinase-like ATPase, C-terminal domain"/>
    <property type="match status" value="1"/>
</dbReference>
<feature type="coiled-coil region" evidence="4">
    <location>
        <begin position="146"/>
        <end position="180"/>
    </location>
</feature>
<dbReference type="RefSeq" id="WP_042447813.1">
    <property type="nucleotide sequence ID" value="NZ_BBPN01000013.1"/>
</dbReference>
<keyword evidence="8" id="KW-1185">Reference proteome</keyword>
<evidence type="ECO:0000256" key="3">
    <source>
        <dbReference type="ARBA" id="ARBA00023012"/>
    </source>
</evidence>
<dbReference type="CDD" id="cd16917">
    <property type="entry name" value="HATPase_UhpB-NarQ-NarX-like"/>
    <property type="match status" value="1"/>
</dbReference>
<evidence type="ECO:0000313" key="7">
    <source>
        <dbReference type="EMBL" id="SEL37694.1"/>
    </source>
</evidence>
<dbReference type="AlphaFoldDB" id="A0A1H7PQL3"/>
<feature type="domain" description="Histidine kinase" evidence="6">
    <location>
        <begin position="284"/>
        <end position="376"/>
    </location>
</feature>
<dbReference type="PIRSF" id="PIRSF037434">
    <property type="entry name" value="STHK_ChrS"/>
    <property type="match status" value="1"/>
</dbReference>
<dbReference type="InterPro" id="IPR003594">
    <property type="entry name" value="HATPase_dom"/>
</dbReference>
<keyword evidence="1" id="KW-0808">Transferase</keyword>
<keyword evidence="4" id="KW-0175">Coiled coil</keyword>
<evidence type="ECO:0000256" key="5">
    <source>
        <dbReference type="SAM" id="Phobius"/>
    </source>
</evidence>
<keyword evidence="5" id="KW-0812">Transmembrane</keyword>
<dbReference type="GO" id="GO:0046983">
    <property type="term" value="F:protein dimerization activity"/>
    <property type="evidence" value="ECO:0007669"/>
    <property type="project" value="InterPro"/>
</dbReference>
<keyword evidence="5" id="KW-0472">Membrane</keyword>
<evidence type="ECO:0000313" key="8">
    <source>
        <dbReference type="Proteomes" id="UP000183015"/>
    </source>
</evidence>
<proteinExistence type="predicted"/>
<dbReference type="GO" id="GO:0016020">
    <property type="term" value="C:membrane"/>
    <property type="evidence" value="ECO:0007669"/>
    <property type="project" value="InterPro"/>
</dbReference>
<keyword evidence="2 7" id="KW-0418">Kinase</keyword>
<dbReference type="PANTHER" id="PTHR24421">
    <property type="entry name" value="NITRATE/NITRITE SENSOR PROTEIN NARX-RELATED"/>
    <property type="match status" value="1"/>
</dbReference>